<sequence>MDTVELDALRAENQELRTRVAELEREFVDARKAQEEHTHLAATLEGILHAVPDLFFQLRSDGTIVRSISRYATDFYVPPEEFLGKRMQEVLPEPLNGAITEVLHDVGTSREMRKLEYALPRKDGSDAWYEARLIPLEQEDVIVVVRDMTAHRHDKEELRLLNAELEERVRERTEELKAETEHRLALKRQIIESQQAALRAISTPLVPIARNVVAVPLIGEIGPERSAQLLETILTGIQARGAAIVLLDVTGVPSIDESAAEAMARVARAVSLLGAELILTGIGPQVAQALVSVGVDLSGIRTTRSLEQGIAQAISRDRTRLSPPRA</sequence>
<evidence type="ECO:0000313" key="5">
    <source>
        <dbReference type="Proteomes" id="UP000067626"/>
    </source>
</evidence>
<evidence type="ECO:0000313" key="4">
    <source>
        <dbReference type="EMBL" id="AKT43088.1"/>
    </source>
</evidence>
<dbReference type="CDD" id="cd00130">
    <property type="entry name" value="PAS"/>
    <property type="match status" value="1"/>
</dbReference>
<feature type="coiled-coil region" evidence="2">
    <location>
        <begin position="148"/>
        <end position="182"/>
    </location>
</feature>
<feature type="coiled-coil region" evidence="2">
    <location>
        <begin position="6"/>
        <end position="33"/>
    </location>
</feature>
<reference evidence="4 5" key="1">
    <citation type="submission" date="2015-07" db="EMBL/GenBank/DDBJ databases">
        <title>Genome analysis of myxobacterium Chondromyces crocatus Cm c5 reveals a high potential for natural compound synthesis and the genetic basis for the loss of fruiting body formation.</title>
        <authorList>
            <person name="Zaburannyi N."/>
            <person name="Bunk B."/>
            <person name="Maier J."/>
            <person name="Overmann J."/>
            <person name="Mueller R."/>
        </authorList>
    </citation>
    <scope>NUCLEOTIDE SEQUENCE [LARGE SCALE GENOMIC DNA]</scope>
    <source>
        <strain evidence="4 5">Cm c5</strain>
    </source>
</reference>
<keyword evidence="1" id="KW-0597">Phosphoprotein</keyword>
<protein>
    <recommendedName>
        <fullName evidence="3">STAS domain-containing protein</fullName>
    </recommendedName>
</protein>
<organism evidence="4 5">
    <name type="scientific">Chondromyces crocatus</name>
    <dbReference type="NCBI Taxonomy" id="52"/>
    <lineage>
        <taxon>Bacteria</taxon>
        <taxon>Pseudomonadati</taxon>
        <taxon>Myxococcota</taxon>
        <taxon>Polyangia</taxon>
        <taxon>Polyangiales</taxon>
        <taxon>Polyangiaceae</taxon>
        <taxon>Chondromyces</taxon>
    </lineage>
</organism>
<dbReference type="InterPro" id="IPR013656">
    <property type="entry name" value="PAS_4"/>
</dbReference>
<name>A0A0K1ER62_CHOCO</name>
<evidence type="ECO:0000256" key="1">
    <source>
        <dbReference type="ARBA" id="ARBA00022553"/>
    </source>
</evidence>
<dbReference type="InterPro" id="IPR051932">
    <property type="entry name" value="Bact_StressResp_Reg"/>
</dbReference>
<dbReference type="STRING" id="52.CMC5_073160"/>
<keyword evidence="5" id="KW-1185">Reference proteome</keyword>
<dbReference type="OrthoDB" id="5510121at2"/>
<dbReference type="SUPFAM" id="SSF52091">
    <property type="entry name" value="SpoIIaa-like"/>
    <property type="match status" value="1"/>
</dbReference>
<evidence type="ECO:0000256" key="2">
    <source>
        <dbReference type="SAM" id="Coils"/>
    </source>
</evidence>
<dbReference type="AlphaFoldDB" id="A0A0K1ER62"/>
<dbReference type="Pfam" id="PF01740">
    <property type="entry name" value="STAS"/>
    <property type="match status" value="1"/>
</dbReference>
<dbReference type="InterPro" id="IPR002645">
    <property type="entry name" value="STAS_dom"/>
</dbReference>
<accession>A0A0K1ER62</accession>
<dbReference type="Gene3D" id="3.30.750.24">
    <property type="entry name" value="STAS domain"/>
    <property type="match status" value="1"/>
</dbReference>
<dbReference type="InterPro" id="IPR035965">
    <property type="entry name" value="PAS-like_dom_sf"/>
</dbReference>
<feature type="domain" description="STAS" evidence="3">
    <location>
        <begin position="202"/>
        <end position="313"/>
    </location>
</feature>
<dbReference type="PANTHER" id="PTHR33745:SF3">
    <property type="entry name" value="RSBT CO-ANTAGONIST PROTEIN RSBRC"/>
    <property type="match status" value="1"/>
</dbReference>
<dbReference type="PROSITE" id="PS50801">
    <property type="entry name" value="STAS"/>
    <property type="match status" value="1"/>
</dbReference>
<dbReference type="Proteomes" id="UP000067626">
    <property type="component" value="Chromosome"/>
</dbReference>
<dbReference type="Pfam" id="PF08448">
    <property type="entry name" value="PAS_4"/>
    <property type="match status" value="1"/>
</dbReference>
<dbReference type="SUPFAM" id="SSF55785">
    <property type="entry name" value="PYP-like sensor domain (PAS domain)"/>
    <property type="match status" value="1"/>
</dbReference>
<dbReference type="Gene3D" id="3.30.450.20">
    <property type="entry name" value="PAS domain"/>
    <property type="match status" value="1"/>
</dbReference>
<keyword evidence="2" id="KW-0175">Coiled coil</keyword>
<evidence type="ECO:0000259" key="3">
    <source>
        <dbReference type="PROSITE" id="PS50801"/>
    </source>
</evidence>
<dbReference type="KEGG" id="ccro:CMC5_073160"/>
<dbReference type="InterPro" id="IPR036513">
    <property type="entry name" value="STAS_dom_sf"/>
</dbReference>
<gene>
    <name evidence="4" type="ORF">CMC5_073160</name>
</gene>
<proteinExistence type="predicted"/>
<dbReference type="RefSeq" id="WP_050434614.1">
    <property type="nucleotide sequence ID" value="NZ_CP012159.1"/>
</dbReference>
<dbReference type="EMBL" id="CP012159">
    <property type="protein sequence ID" value="AKT43088.1"/>
    <property type="molecule type" value="Genomic_DNA"/>
</dbReference>
<dbReference type="CDD" id="cd07041">
    <property type="entry name" value="STAS_RsbR_RsbS_like"/>
    <property type="match status" value="1"/>
</dbReference>
<dbReference type="PANTHER" id="PTHR33745">
    <property type="entry name" value="RSBT ANTAGONIST PROTEIN RSBS-RELATED"/>
    <property type="match status" value="1"/>
</dbReference>
<dbReference type="InterPro" id="IPR000014">
    <property type="entry name" value="PAS"/>
</dbReference>